<dbReference type="AlphaFoldDB" id="A0A1R2B4Z5"/>
<comment type="caution">
    <text evidence="1">The sequence shown here is derived from an EMBL/GenBank/DDBJ whole genome shotgun (WGS) entry which is preliminary data.</text>
</comment>
<keyword evidence="2" id="KW-1185">Reference proteome</keyword>
<organism evidence="1 2">
    <name type="scientific">Stentor coeruleus</name>
    <dbReference type="NCBI Taxonomy" id="5963"/>
    <lineage>
        <taxon>Eukaryota</taxon>
        <taxon>Sar</taxon>
        <taxon>Alveolata</taxon>
        <taxon>Ciliophora</taxon>
        <taxon>Postciliodesmatophora</taxon>
        <taxon>Heterotrichea</taxon>
        <taxon>Heterotrichida</taxon>
        <taxon>Stentoridae</taxon>
        <taxon>Stentor</taxon>
    </lineage>
</organism>
<dbReference type="EMBL" id="MPUH01000954">
    <property type="protein sequence ID" value="OMJ71819.1"/>
    <property type="molecule type" value="Genomic_DNA"/>
</dbReference>
<gene>
    <name evidence="1" type="ORF">SteCoe_29880</name>
</gene>
<evidence type="ECO:0000313" key="1">
    <source>
        <dbReference type="EMBL" id="OMJ71819.1"/>
    </source>
</evidence>
<sequence>MCNQNALCPKTDGSCMCMQNLYFKNCLPTYFQNSTISTYSYFIQGLYNIVIQQSKELNGLQKLIQEILNKTQKIYENPEPVAESSSDDVCSSSDISEYFSGKNPKFLYKIQLNEELPRLMYKDRIFSFNASIVDLDGNEAILHQKAIFSISLFAYQRPVKPLKINSNGDIIISGIVQVESDSILEFKKLSVKEVSSRFRNGCLYLVIASENNKNIEPFILQNLVVKARKSPQCNIDKKIKLLNDETDEKIKTK</sequence>
<name>A0A1R2B4Z5_9CILI</name>
<evidence type="ECO:0000313" key="2">
    <source>
        <dbReference type="Proteomes" id="UP000187209"/>
    </source>
</evidence>
<dbReference type="Proteomes" id="UP000187209">
    <property type="component" value="Unassembled WGS sequence"/>
</dbReference>
<accession>A0A1R2B4Z5</accession>
<proteinExistence type="predicted"/>
<dbReference type="OrthoDB" id="285200at2759"/>
<protein>
    <submittedName>
        <fullName evidence="1">Uncharacterized protein</fullName>
    </submittedName>
</protein>
<reference evidence="1 2" key="1">
    <citation type="submission" date="2016-11" db="EMBL/GenBank/DDBJ databases">
        <title>The macronuclear genome of Stentor coeruleus: a giant cell with tiny introns.</title>
        <authorList>
            <person name="Slabodnick M."/>
            <person name="Ruby J.G."/>
            <person name="Reiff S.B."/>
            <person name="Swart E.C."/>
            <person name="Gosai S."/>
            <person name="Prabakaran S."/>
            <person name="Witkowska E."/>
            <person name="Larue G.E."/>
            <person name="Fisher S."/>
            <person name="Freeman R.M."/>
            <person name="Gunawardena J."/>
            <person name="Chu W."/>
            <person name="Stover N.A."/>
            <person name="Gregory B.D."/>
            <person name="Nowacki M."/>
            <person name="Derisi J."/>
            <person name="Roy S.W."/>
            <person name="Marshall W.F."/>
            <person name="Sood P."/>
        </authorList>
    </citation>
    <scope>NUCLEOTIDE SEQUENCE [LARGE SCALE GENOMIC DNA]</scope>
    <source>
        <strain evidence="1">WM001</strain>
    </source>
</reference>